<dbReference type="AlphaFoldDB" id="A0A5N6UC93"/>
<dbReference type="Proteomes" id="UP000326950">
    <property type="component" value="Unassembled WGS sequence"/>
</dbReference>
<reference evidence="2 3" key="1">
    <citation type="submission" date="2019-04" db="EMBL/GenBank/DDBJ databases">
        <title>Friends and foes A comparative genomics study of 23 Aspergillus species from section Flavi.</title>
        <authorList>
            <consortium name="DOE Joint Genome Institute"/>
            <person name="Kjaerbolling I."/>
            <person name="Vesth T."/>
            <person name="Frisvad J.C."/>
            <person name="Nybo J.L."/>
            <person name="Theobald S."/>
            <person name="Kildgaard S."/>
            <person name="Isbrandt T."/>
            <person name="Kuo A."/>
            <person name="Sato A."/>
            <person name="Lyhne E.K."/>
            <person name="Kogle M.E."/>
            <person name="Wiebenga A."/>
            <person name="Kun R.S."/>
            <person name="Lubbers R.J."/>
            <person name="Makela M.R."/>
            <person name="Barry K."/>
            <person name="Chovatia M."/>
            <person name="Clum A."/>
            <person name="Daum C."/>
            <person name="Haridas S."/>
            <person name="He G."/>
            <person name="LaButti K."/>
            <person name="Lipzen A."/>
            <person name="Mondo S."/>
            <person name="Riley R."/>
            <person name="Salamov A."/>
            <person name="Simmons B.A."/>
            <person name="Magnuson J.K."/>
            <person name="Henrissat B."/>
            <person name="Mortensen U.H."/>
            <person name="Larsen T.O."/>
            <person name="Devries R.P."/>
            <person name="Grigoriev I.V."/>
            <person name="Machida M."/>
            <person name="Baker S.E."/>
            <person name="Andersen M.R."/>
        </authorList>
    </citation>
    <scope>NUCLEOTIDE SEQUENCE [LARGE SCALE GENOMIC DNA]</scope>
    <source>
        <strain evidence="2 3">CBS 117626</strain>
    </source>
</reference>
<accession>A0A5N6UC93</accession>
<protein>
    <submittedName>
        <fullName evidence="2">Uncharacterized protein</fullName>
    </submittedName>
</protein>
<evidence type="ECO:0000256" key="1">
    <source>
        <dbReference type="SAM" id="Phobius"/>
    </source>
</evidence>
<feature type="transmembrane region" description="Helical" evidence="1">
    <location>
        <begin position="12"/>
        <end position="37"/>
    </location>
</feature>
<evidence type="ECO:0000313" key="3">
    <source>
        <dbReference type="Proteomes" id="UP000326950"/>
    </source>
</evidence>
<proteinExistence type="predicted"/>
<keyword evidence="1" id="KW-0812">Transmembrane</keyword>
<sequence>MTRLLFSSRLWALIMITFSSTFMFSISLSATVIYLFFFPPPPSVNERYRLRDMKQPISDQAGLRIGDACDSYS</sequence>
<keyword evidence="1" id="KW-1133">Transmembrane helix</keyword>
<evidence type="ECO:0000313" key="2">
    <source>
        <dbReference type="EMBL" id="KAE8156190.1"/>
    </source>
</evidence>
<gene>
    <name evidence="2" type="ORF">BDV40DRAFT_281953</name>
</gene>
<name>A0A5N6UC93_ASPTM</name>
<keyword evidence="1" id="KW-0472">Membrane</keyword>
<organism evidence="2 3">
    <name type="scientific">Aspergillus tamarii</name>
    <dbReference type="NCBI Taxonomy" id="41984"/>
    <lineage>
        <taxon>Eukaryota</taxon>
        <taxon>Fungi</taxon>
        <taxon>Dikarya</taxon>
        <taxon>Ascomycota</taxon>
        <taxon>Pezizomycotina</taxon>
        <taxon>Eurotiomycetes</taxon>
        <taxon>Eurotiomycetidae</taxon>
        <taxon>Eurotiales</taxon>
        <taxon>Aspergillaceae</taxon>
        <taxon>Aspergillus</taxon>
        <taxon>Aspergillus subgen. Circumdati</taxon>
    </lineage>
</organism>
<keyword evidence="3" id="KW-1185">Reference proteome</keyword>
<dbReference type="EMBL" id="ML738774">
    <property type="protein sequence ID" value="KAE8156190.1"/>
    <property type="molecule type" value="Genomic_DNA"/>
</dbReference>